<dbReference type="Pfam" id="PF02518">
    <property type="entry name" value="HATPase_c"/>
    <property type="match status" value="1"/>
</dbReference>
<evidence type="ECO:0000313" key="11">
    <source>
        <dbReference type="Proteomes" id="UP001321445"/>
    </source>
</evidence>
<protein>
    <recommendedName>
        <fullName evidence="2">histidine kinase</fullName>
        <ecNumber evidence="2">2.7.13.3</ecNumber>
    </recommendedName>
</protein>
<dbReference type="EMBL" id="AP027370">
    <property type="protein sequence ID" value="BDY13510.1"/>
    <property type="molecule type" value="Genomic_DNA"/>
</dbReference>
<dbReference type="PRINTS" id="PR00344">
    <property type="entry name" value="BCTRLSENSOR"/>
</dbReference>
<dbReference type="SUPFAM" id="SSF55874">
    <property type="entry name" value="ATPase domain of HSP90 chaperone/DNA topoisomerase II/histidine kinase"/>
    <property type="match status" value="1"/>
</dbReference>
<dbReference type="Gene3D" id="1.10.287.130">
    <property type="match status" value="1"/>
</dbReference>
<dbReference type="InterPro" id="IPR004358">
    <property type="entry name" value="Sig_transdc_His_kin-like_C"/>
</dbReference>
<dbReference type="CDD" id="cd17546">
    <property type="entry name" value="REC_hyHK_CKI1_RcsC-like"/>
    <property type="match status" value="1"/>
</dbReference>
<dbReference type="InterPro" id="IPR036097">
    <property type="entry name" value="HisK_dim/P_sf"/>
</dbReference>
<feature type="transmembrane region" description="Helical" evidence="7">
    <location>
        <begin position="12"/>
        <end position="29"/>
    </location>
</feature>
<dbReference type="SMART" id="SM00388">
    <property type="entry name" value="HisKA"/>
    <property type="match status" value="1"/>
</dbReference>
<feature type="domain" description="Response regulatory" evidence="9">
    <location>
        <begin position="959"/>
        <end position="1070"/>
    </location>
</feature>
<evidence type="ECO:0000259" key="9">
    <source>
        <dbReference type="PROSITE" id="PS50110"/>
    </source>
</evidence>
<dbReference type="Proteomes" id="UP001321445">
    <property type="component" value="Chromosome"/>
</dbReference>
<dbReference type="SMART" id="SM00387">
    <property type="entry name" value="HATPase_c"/>
    <property type="match status" value="1"/>
</dbReference>
<dbReference type="SUPFAM" id="SSF47384">
    <property type="entry name" value="Homodimeric domain of signal transducing histidine kinase"/>
    <property type="match status" value="1"/>
</dbReference>
<feature type="domain" description="Histidine kinase" evidence="8">
    <location>
        <begin position="394"/>
        <end position="617"/>
    </location>
</feature>
<feature type="compositionally biased region" description="Basic and acidic residues" evidence="6">
    <location>
        <begin position="907"/>
        <end position="917"/>
    </location>
</feature>
<evidence type="ECO:0000256" key="2">
    <source>
        <dbReference type="ARBA" id="ARBA00012438"/>
    </source>
</evidence>
<reference evidence="10 11" key="1">
    <citation type="submission" date="2023-03" db="EMBL/GenBank/DDBJ databases">
        <title>Description of Hydrogenimonas sp. ISO32.</title>
        <authorList>
            <person name="Mino S."/>
            <person name="Fukazawa S."/>
            <person name="Sawabe T."/>
        </authorList>
    </citation>
    <scope>NUCLEOTIDE SEQUENCE [LARGE SCALE GENOMIC DNA]</scope>
    <source>
        <strain evidence="10 11">ISO32</strain>
    </source>
</reference>
<dbReference type="PANTHER" id="PTHR45339:SF1">
    <property type="entry name" value="HYBRID SIGNAL TRANSDUCTION HISTIDINE KINASE J"/>
    <property type="match status" value="1"/>
</dbReference>
<evidence type="ECO:0000256" key="4">
    <source>
        <dbReference type="ARBA" id="ARBA00023012"/>
    </source>
</evidence>
<dbReference type="SMART" id="SM00448">
    <property type="entry name" value="REC"/>
    <property type="match status" value="1"/>
</dbReference>
<evidence type="ECO:0000259" key="8">
    <source>
        <dbReference type="PROSITE" id="PS50109"/>
    </source>
</evidence>
<evidence type="ECO:0000256" key="5">
    <source>
        <dbReference type="PROSITE-ProRule" id="PRU00169"/>
    </source>
</evidence>
<keyword evidence="7" id="KW-0812">Transmembrane</keyword>
<dbReference type="Pfam" id="PF08376">
    <property type="entry name" value="NIT"/>
    <property type="match status" value="1"/>
</dbReference>
<gene>
    <name evidence="10" type="ORF">HCR_18220</name>
</gene>
<accession>A0ABM8FMD4</accession>
<keyword evidence="4" id="KW-0902">Two-component regulatory system</keyword>
<comment type="catalytic activity">
    <reaction evidence="1">
        <text>ATP + protein L-histidine = ADP + protein N-phospho-L-histidine.</text>
        <dbReference type="EC" id="2.7.13.3"/>
    </reaction>
</comment>
<dbReference type="SUPFAM" id="SSF52172">
    <property type="entry name" value="CheY-like"/>
    <property type="match status" value="2"/>
</dbReference>
<sequence length="1074" mass="120867">MQIGIRSKLKLISLLPILLLLGFASYFLYQSTTNYLKVQAFDQHIEYSSIINDLSTQLAKERGMTAIYIASHGRKVKESLKAQRAVVDKKVAAFKRYLSDHPETKPKKSVPVMLSLLNQKRHQIDTLQLGFDKAFFNYYTALIGSLLEEIDKVTSVGLNNEISNEAKAYINFAKAKEASGIERGFMSFILTRYTKMSDEELQKWIHYIGQADTYEYGFISDPGLKQRIRRLLENEDSQEIFEELAQARAEILHSINDGYYTIDPTLWFNLNTEKISILDNAQKTIFTAMKGKIASTIQEQMYIAVASGALWIISIILAIIGMIVSREITQNIKNLETILQNVAESTNQKMEINLDTPEGTAKAYALLQAIIEETRLEQKRAEEASEAKSLFLANMSHEIRTPLNGIVGFTELLKNTELKGEQKEFVSIIEKSSENLLEIINNILDLSKIESNKVEIENIVFNPIEEFESAVEIYAVKAAEKNVNLACFIDPRLNQPIKGDPTKIKEILINLMSNAVKFTNQGGAINVEIRKVHASDPDKCAISFSVEDTGIGISPDKKAHIFEAFSQADTSVTRKFGGTGLGLTISARYAELMGGHLDLESELGKGTRFYFTLEFEELPQMNEDMRDRFANVTVAFYSAPGASKKQDEYIKEYLDYYGAKLIPFSAPEELIKLASEKKAQSAMIDADYASDNDLRKMGKTPLHCNVIIKSTHQKRIESLRLHCEKIVYEPVNATKMVAILKAATSEVVKEVRRPLLDIDHIGFQAKALVAEDNTINQKLIKRTLEDLGLTVELADNGLEAFEKRRNGDFDIIFMDISMPVMDGVEATHEILDYEEDENVPHVPIVALTANALKGDRERFLAEGLDEYTTKPLIREEIISILKKFLGDKMYTKDEKEKPATSRGVQHASEKEEEKEISFDTFTEEAVSEKSETEAVPQGQPTETVSAETPETSKAPEPDRILVLKKSPLEGKIFANMLHQLGYNVDIADSPKELTEKLDAQTALVFVDKEIDGMALEPLQKEIKMSAPHAALILMTDPSTSVTEEERKHCDEVIINLVNRDLIRLIIEKFMKKEG</sequence>
<dbReference type="InterPro" id="IPR001789">
    <property type="entry name" value="Sig_transdc_resp-reg_receiver"/>
</dbReference>
<keyword evidence="3 5" id="KW-0597">Phosphoprotein</keyword>
<dbReference type="InterPro" id="IPR005467">
    <property type="entry name" value="His_kinase_dom"/>
</dbReference>
<proteinExistence type="predicted"/>
<evidence type="ECO:0000256" key="3">
    <source>
        <dbReference type="ARBA" id="ARBA00022553"/>
    </source>
</evidence>
<dbReference type="Gene3D" id="3.30.565.10">
    <property type="entry name" value="Histidine kinase-like ATPase, C-terminal domain"/>
    <property type="match status" value="1"/>
</dbReference>
<evidence type="ECO:0000256" key="7">
    <source>
        <dbReference type="SAM" id="Phobius"/>
    </source>
</evidence>
<name>A0ABM8FMD4_9BACT</name>
<dbReference type="Pfam" id="PF00512">
    <property type="entry name" value="HisKA"/>
    <property type="match status" value="1"/>
</dbReference>
<feature type="transmembrane region" description="Helical" evidence="7">
    <location>
        <begin position="301"/>
        <end position="324"/>
    </location>
</feature>
<keyword evidence="7" id="KW-0472">Membrane</keyword>
<dbReference type="PROSITE" id="PS50109">
    <property type="entry name" value="HIS_KIN"/>
    <property type="match status" value="1"/>
</dbReference>
<dbReference type="InterPro" id="IPR011006">
    <property type="entry name" value="CheY-like_superfamily"/>
</dbReference>
<feature type="domain" description="Response regulatory" evidence="9">
    <location>
        <begin position="766"/>
        <end position="885"/>
    </location>
</feature>
<dbReference type="PROSITE" id="PS50110">
    <property type="entry name" value="RESPONSE_REGULATORY"/>
    <property type="match status" value="2"/>
</dbReference>
<feature type="region of interest" description="Disordered" evidence="6">
    <location>
        <begin position="893"/>
        <end position="955"/>
    </location>
</feature>
<dbReference type="Pfam" id="PF00072">
    <property type="entry name" value="Response_reg"/>
    <property type="match status" value="1"/>
</dbReference>
<evidence type="ECO:0000256" key="6">
    <source>
        <dbReference type="SAM" id="MobiDB-lite"/>
    </source>
</evidence>
<organism evidence="10 11">
    <name type="scientific">Hydrogenimonas cancrithermarum</name>
    <dbReference type="NCBI Taxonomy" id="2993563"/>
    <lineage>
        <taxon>Bacteria</taxon>
        <taxon>Pseudomonadati</taxon>
        <taxon>Campylobacterota</taxon>
        <taxon>Epsilonproteobacteria</taxon>
        <taxon>Campylobacterales</taxon>
        <taxon>Hydrogenimonadaceae</taxon>
        <taxon>Hydrogenimonas</taxon>
    </lineage>
</organism>
<feature type="modified residue" description="4-aspartylphosphate" evidence="5">
    <location>
        <position position="815"/>
    </location>
</feature>
<dbReference type="InterPro" id="IPR036890">
    <property type="entry name" value="HATPase_C_sf"/>
</dbReference>
<keyword evidence="7" id="KW-1133">Transmembrane helix</keyword>
<dbReference type="InterPro" id="IPR013587">
    <property type="entry name" value="Nitrate/nitrite_sensing"/>
</dbReference>
<feature type="modified residue" description="4-aspartylphosphate" evidence="5">
    <location>
        <position position="1007"/>
    </location>
</feature>
<dbReference type="InterPro" id="IPR003594">
    <property type="entry name" value="HATPase_dom"/>
</dbReference>
<dbReference type="RefSeq" id="WP_286336460.1">
    <property type="nucleotide sequence ID" value="NZ_AP027370.1"/>
</dbReference>
<evidence type="ECO:0000256" key="1">
    <source>
        <dbReference type="ARBA" id="ARBA00000085"/>
    </source>
</evidence>
<dbReference type="InterPro" id="IPR003661">
    <property type="entry name" value="HisK_dim/P_dom"/>
</dbReference>
<evidence type="ECO:0000313" key="10">
    <source>
        <dbReference type="EMBL" id="BDY13510.1"/>
    </source>
</evidence>
<dbReference type="PANTHER" id="PTHR45339">
    <property type="entry name" value="HYBRID SIGNAL TRANSDUCTION HISTIDINE KINASE J"/>
    <property type="match status" value="1"/>
</dbReference>
<dbReference type="Gene3D" id="3.40.50.2300">
    <property type="match status" value="2"/>
</dbReference>
<dbReference type="CDD" id="cd00082">
    <property type="entry name" value="HisKA"/>
    <property type="match status" value="1"/>
</dbReference>
<dbReference type="EC" id="2.7.13.3" evidence="2"/>
<keyword evidence="11" id="KW-1185">Reference proteome</keyword>
<dbReference type="CDD" id="cd16922">
    <property type="entry name" value="HATPase_EvgS-ArcB-TorS-like"/>
    <property type="match status" value="1"/>
</dbReference>
<feature type="compositionally biased region" description="Polar residues" evidence="6">
    <location>
        <begin position="938"/>
        <end position="951"/>
    </location>
</feature>